<proteinExistence type="predicted"/>
<dbReference type="Proteomes" id="UP000178313">
    <property type="component" value="Unassembled WGS sequence"/>
</dbReference>
<gene>
    <name evidence="2" type="ORF">A3E46_01280</name>
</gene>
<dbReference type="EMBL" id="MGGZ01000013">
    <property type="protein sequence ID" value="OGM57319.1"/>
    <property type="molecule type" value="Genomic_DNA"/>
</dbReference>
<dbReference type="STRING" id="1802513.A3E46_01280"/>
<comment type="caution">
    <text evidence="2">The sequence shown here is derived from an EMBL/GenBank/DDBJ whole genome shotgun (WGS) entry which is preliminary data.</text>
</comment>
<evidence type="ECO:0000256" key="1">
    <source>
        <dbReference type="SAM" id="Phobius"/>
    </source>
</evidence>
<name>A0A1F8B0Q2_9BACT</name>
<protein>
    <submittedName>
        <fullName evidence="2">Uncharacterized protein</fullName>
    </submittedName>
</protein>
<keyword evidence="1" id="KW-0812">Transmembrane</keyword>
<sequence>MLSQQEIPLGNPLRGIGPLGNPQGTGITEFNKFISTTIGLMTIIAIIWFVFKFVAGAIGIISSGGDKASLETAKKNITTGVIGLVVVVAALFIVDLIGNLIGIPNILNLVELFQQIQQ</sequence>
<keyword evidence="1" id="KW-1133">Transmembrane helix</keyword>
<dbReference type="AlphaFoldDB" id="A0A1F8B0Q2"/>
<reference evidence="2 3" key="1">
    <citation type="journal article" date="2016" name="Nat. Commun.">
        <title>Thousands of microbial genomes shed light on interconnected biogeochemical processes in an aquifer system.</title>
        <authorList>
            <person name="Anantharaman K."/>
            <person name="Brown C.T."/>
            <person name="Hug L.A."/>
            <person name="Sharon I."/>
            <person name="Castelle C.J."/>
            <person name="Probst A.J."/>
            <person name="Thomas B.C."/>
            <person name="Singh A."/>
            <person name="Wilkins M.J."/>
            <person name="Karaoz U."/>
            <person name="Brodie E.L."/>
            <person name="Williams K.H."/>
            <person name="Hubbard S.S."/>
            <person name="Banfield J.F."/>
        </authorList>
    </citation>
    <scope>NUCLEOTIDE SEQUENCE [LARGE SCALE GENOMIC DNA]</scope>
</reference>
<keyword evidence="1" id="KW-0472">Membrane</keyword>
<organism evidence="2 3">
    <name type="scientific">Candidatus Woesebacteria bacterium RIFCSPHIGHO2_12_FULL_46_16</name>
    <dbReference type="NCBI Taxonomy" id="1802513"/>
    <lineage>
        <taxon>Bacteria</taxon>
        <taxon>Candidatus Woeseibacteriota</taxon>
    </lineage>
</organism>
<feature type="transmembrane region" description="Helical" evidence="1">
    <location>
        <begin position="38"/>
        <end position="61"/>
    </location>
</feature>
<evidence type="ECO:0000313" key="2">
    <source>
        <dbReference type="EMBL" id="OGM57319.1"/>
    </source>
</evidence>
<evidence type="ECO:0000313" key="3">
    <source>
        <dbReference type="Proteomes" id="UP000178313"/>
    </source>
</evidence>
<accession>A0A1F8B0Q2</accession>
<feature type="transmembrane region" description="Helical" evidence="1">
    <location>
        <begin position="81"/>
        <end position="103"/>
    </location>
</feature>